<comment type="caution">
    <text evidence="1">The sequence shown here is derived from an EMBL/GenBank/DDBJ whole genome shotgun (WGS) entry which is preliminary data.</text>
</comment>
<organism evidence="1 2">
    <name type="scientific">Paramecium octaurelia</name>
    <dbReference type="NCBI Taxonomy" id="43137"/>
    <lineage>
        <taxon>Eukaryota</taxon>
        <taxon>Sar</taxon>
        <taxon>Alveolata</taxon>
        <taxon>Ciliophora</taxon>
        <taxon>Intramacronucleata</taxon>
        <taxon>Oligohymenophorea</taxon>
        <taxon>Peniculida</taxon>
        <taxon>Parameciidae</taxon>
        <taxon>Paramecium</taxon>
    </lineage>
</organism>
<dbReference type="AlphaFoldDB" id="A0A8S1Y6Y4"/>
<dbReference type="EMBL" id="CAJJDP010000142">
    <property type="protein sequence ID" value="CAD8207424.1"/>
    <property type="molecule type" value="Genomic_DNA"/>
</dbReference>
<evidence type="ECO:0000313" key="2">
    <source>
        <dbReference type="Proteomes" id="UP000683925"/>
    </source>
</evidence>
<keyword evidence="2" id="KW-1185">Reference proteome</keyword>
<proteinExistence type="predicted"/>
<gene>
    <name evidence="1" type="ORF">POCTA_138.1.T1410020</name>
</gene>
<evidence type="ECO:0000313" key="1">
    <source>
        <dbReference type="EMBL" id="CAD8207424.1"/>
    </source>
</evidence>
<protein>
    <submittedName>
        <fullName evidence="1">Uncharacterized protein</fullName>
    </submittedName>
</protein>
<name>A0A8S1Y6Y4_PAROT</name>
<dbReference type="Proteomes" id="UP000683925">
    <property type="component" value="Unassembled WGS sequence"/>
</dbReference>
<sequence length="34" mass="3716">MLKQHEMPFGLNMSSNLLLPQKFASTGPQTGIAQ</sequence>
<accession>A0A8S1Y6Y4</accession>
<reference evidence="1" key="1">
    <citation type="submission" date="2021-01" db="EMBL/GenBank/DDBJ databases">
        <authorList>
            <consortium name="Genoscope - CEA"/>
            <person name="William W."/>
        </authorList>
    </citation>
    <scope>NUCLEOTIDE SEQUENCE</scope>
</reference>